<comment type="caution">
    <text evidence="11">The sequence shown here is derived from an EMBL/GenBank/DDBJ whole genome shotgun (WGS) entry which is preliminary data.</text>
</comment>
<evidence type="ECO:0000256" key="7">
    <source>
        <dbReference type="ARBA" id="ARBA00022927"/>
    </source>
</evidence>
<organism evidence="11 12">
    <name type="scientific">Oopsacas minuta</name>
    <dbReference type="NCBI Taxonomy" id="111878"/>
    <lineage>
        <taxon>Eukaryota</taxon>
        <taxon>Metazoa</taxon>
        <taxon>Porifera</taxon>
        <taxon>Hexactinellida</taxon>
        <taxon>Hexasterophora</taxon>
        <taxon>Lyssacinosida</taxon>
        <taxon>Leucopsacidae</taxon>
        <taxon>Oopsacas</taxon>
    </lineage>
</organism>
<dbReference type="EMBL" id="JAKMXF010000255">
    <property type="protein sequence ID" value="KAI6653796.1"/>
    <property type="molecule type" value="Genomic_DNA"/>
</dbReference>
<evidence type="ECO:0000256" key="10">
    <source>
        <dbReference type="PROSITE-ProRule" id="PRU00221"/>
    </source>
</evidence>
<evidence type="ECO:0000256" key="6">
    <source>
        <dbReference type="ARBA" id="ARBA00022737"/>
    </source>
</evidence>
<keyword evidence="6" id="KW-0677">Repeat</keyword>
<evidence type="ECO:0000256" key="8">
    <source>
        <dbReference type="ARBA" id="ARBA00023228"/>
    </source>
</evidence>
<dbReference type="InterPro" id="IPR015943">
    <property type="entry name" value="WD40/YVTN_repeat-like_dom_sf"/>
</dbReference>
<dbReference type="SUPFAM" id="SSF50978">
    <property type="entry name" value="WD40 repeat-like"/>
    <property type="match status" value="1"/>
</dbReference>
<comment type="similarity">
    <text evidence="3">Belongs to the WD repeat SEC13 family.</text>
</comment>
<dbReference type="InterPro" id="IPR037363">
    <property type="entry name" value="Sec13/Seh1_fam"/>
</dbReference>
<keyword evidence="5 10" id="KW-0853">WD repeat</keyword>
<evidence type="ECO:0000256" key="5">
    <source>
        <dbReference type="ARBA" id="ARBA00022574"/>
    </source>
</evidence>
<dbReference type="Pfam" id="PF00400">
    <property type="entry name" value="WD40"/>
    <property type="match status" value="3"/>
</dbReference>
<evidence type="ECO:0000256" key="3">
    <source>
        <dbReference type="ARBA" id="ARBA00010102"/>
    </source>
</evidence>
<dbReference type="Proteomes" id="UP001165289">
    <property type="component" value="Unassembled WGS sequence"/>
</dbReference>
<keyword evidence="4" id="KW-0813">Transport</keyword>
<dbReference type="PANTHER" id="PTHR11024">
    <property type="entry name" value="NUCLEAR PORE COMPLEX PROTEIN SEC13 / SEH1 FAMILY MEMBER"/>
    <property type="match status" value="1"/>
</dbReference>
<sequence length="364" mass="41199">MAEETPILEPKKSGTTKTVIPTSHVDTIHDATFDFSGQRLATCSADQHVCVWDTKADGQWECTTKFPAHKGPIWRIDWAHPQFGQLLVTCSFDCCVSIWQENTRIDSAGKHTLQWDKEITRLDSQSSVSDVRFAPHYYGLKFASCSYNGYVRIYEAKDIMRLNDWTLSHEFQSLNGASSICWSQSSLFHMLLAVGSDDPNAAAKHIGIYQLHVPSNKWRSILDEQTENVFRKVNDISFANWMGRSYHSLAVGGIGLYVVKIKPLENSSSAESDFHYTFQHIPLREVDKQVVEVWRVHWNITGDMLIASTNERRVTIWKQAGPNNFEIVKELVASHDSFIPAPINPAFQTGLTAAKQDLPHQETS</sequence>
<keyword evidence="9" id="KW-0539">Nucleus</keyword>
<evidence type="ECO:0000313" key="11">
    <source>
        <dbReference type="EMBL" id="KAI6653796.1"/>
    </source>
</evidence>
<dbReference type="InterPro" id="IPR036322">
    <property type="entry name" value="WD40_repeat_dom_sf"/>
</dbReference>
<dbReference type="PANTHER" id="PTHR11024:SF3">
    <property type="entry name" value="NUCLEOPORIN SEH1"/>
    <property type="match status" value="1"/>
</dbReference>
<dbReference type="PROSITE" id="PS50082">
    <property type="entry name" value="WD_REPEATS_2"/>
    <property type="match status" value="1"/>
</dbReference>
<dbReference type="GO" id="GO:1904263">
    <property type="term" value="P:positive regulation of TORC1 signaling"/>
    <property type="evidence" value="ECO:0007669"/>
    <property type="project" value="TreeGrafter"/>
</dbReference>
<feature type="repeat" description="WD" evidence="10">
    <location>
        <begin position="21"/>
        <end position="53"/>
    </location>
</feature>
<reference evidence="11 12" key="1">
    <citation type="journal article" date="2023" name="BMC Biol.">
        <title>The compact genome of the sponge Oopsacas minuta (Hexactinellida) is lacking key metazoan core genes.</title>
        <authorList>
            <person name="Santini S."/>
            <person name="Schenkelaars Q."/>
            <person name="Jourda C."/>
            <person name="Duchesne M."/>
            <person name="Belahbib H."/>
            <person name="Rocher C."/>
            <person name="Selva M."/>
            <person name="Riesgo A."/>
            <person name="Vervoort M."/>
            <person name="Leys S.P."/>
            <person name="Kodjabachian L."/>
            <person name="Le Bivic A."/>
            <person name="Borchiellini C."/>
            <person name="Claverie J.M."/>
            <person name="Renard E."/>
        </authorList>
    </citation>
    <scope>NUCLEOTIDE SEQUENCE [LARGE SCALE GENOMIC DNA]</scope>
    <source>
        <strain evidence="11">SPO-2</strain>
    </source>
</reference>
<name>A0AAV7JY08_9METZ</name>
<gene>
    <name evidence="11" type="ORF">LOD99_3300</name>
</gene>
<keyword evidence="8" id="KW-0458">Lysosome</keyword>
<dbReference type="GO" id="GO:0034198">
    <property type="term" value="P:cellular response to amino acid starvation"/>
    <property type="evidence" value="ECO:0007669"/>
    <property type="project" value="TreeGrafter"/>
</dbReference>
<dbReference type="AlphaFoldDB" id="A0AAV7JY08"/>
<dbReference type="GO" id="GO:0005764">
    <property type="term" value="C:lysosome"/>
    <property type="evidence" value="ECO:0007669"/>
    <property type="project" value="UniProtKB-SubCell"/>
</dbReference>
<dbReference type="GO" id="GO:0031080">
    <property type="term" value="C:nuclear pore outer ring"/>
    <property type="evidence" value="ECO:0007669"/>
    <property type="project" value="TreeGrafter"/>
</dbReference>
<dbReference type="GO" id="GO:0035859">
    <property type="term" value="C:Seh1-associated complex"/>
    <property type="evidence" value="ECO:0007669"/>
    <property type="project" value="TreeGrafter"/>
</dbReference>
<dbReference type="SMART" id="SM00320">
    <property type="entry name" value="WD40"/>
    <property type="match status" value="4"/>
</dbReference>
<protein>
    <submittedName>
        <fullName evidence="11">Nucleoporin seh1-like isoform X2</fullName>
    </submittedName>
</protein>
<dbReference type="GO" id="GO:0015031">
    <property type="term" value="P:protein transport"/>
    <property type="evidence" value="ECO:0007669"/>
    <property type="project" value="UniProtKB-KW"/>
</dbReference>
<dbReference type="InterPro" id="IPR001680">
    <property type="entry name" value="WD40_rpt"/>
</dbReference>
<keyword evidence="12" id="KW-1185">Reference proteome</keyword>
<evidence type="ECO:0000256" key="4">
    <source>
        <dbReference type="ARBA" id="ARBA00022448"/>
    </source>
</evidence>
<evidence type="ECO:0000256" key="2">
    <source>
        <dbReference type="ARBA" id="ARBA00004371"/>
    </source>
</evidence>
<accession>A0AAV7JY08</accession>
<comment type="subcellular location">
    <subcellularLocation>
        <location evidence="2">Lysosome</location>
    </subcellularLocation>
    <subcellularLocation>
        <location evidence="1">Nucleus envelope</location>
    </subcellularLocation>
</comment>
<proteinExistence type="inferred from homology"/>
<keyword evidence="7" id="KW-0653">Protein transport</keyword>
<dbReference type="Gene3D" id="2.130.10.10">
    <property type="entry name" value="YVTN repeat-like/Quinoprotein amine dehydrogenase"/>
    <property type="match status" value="1"/>
</dbReference>
<evidence type="ECO:0000256" key="9">
    <source>
        <dbReference type="ARBA" id="ARBA00023242"/>
    </source>
</evidence>
<evidence type="ECO:0000256" key="1">
    <source>
        <dbReference type="ARBA" id="ARBA00004259"/>
    </source>
</evidence>
<evidence type="ECO:0000313" key="12">
    <source>
        <dbReference type="Proteomes" id="UP001165289"/>
    </source>
</evidence>
<dbReference type="GO" id="GO:0005198">
    <property type="term" value="F:structural molecule activity"/>
    <property type="evidence" value="ECO:0007669"/>
    <property type="project" value="InterPro"/>
</dbReference>